<comment type="caution">
    <text evidence="8">The sequence shown here is derived from an EMBL/GenBank/DDBJ whole genome shotgun (WGS) entry which is preliminary data.</text>
</comment>
<dbReference type="OMA" id="DIRVNDY"/>
<evidence type="ECO:0000256" key="5">
    <source>
        <dbReference type="ARBA" id="ARBA00079398"/>
    </source>
</evidence>
<evidence type="ECO:0000256" key="7">
    <source>
        <dbReference type="SAM" id="SignalP"/>
    </source>
</evidence>
<evidence type="ECO:0000256" key="2">
    <source>
        <dbReference type="ARBA" id="ARBA00023186"/>
    </source>
</evidence>
<dbReference type="Pfam" id="PF00166">
    <property type="entry name" value="Cpn10"/>
    <property type="match status" value="2"/>
</dbReference>
<dbReference type="Gene3D" id="2.30.33.40">
    <property type="entry name" value="GroES chaperonin"/>
    <property type="match status" value="2"/>
</dbReference>
<organism evidence="8 9">
    <name type="scientific">Thalassiosira oceanica</name>
    <name type="common">Marine diatom</name>
    <dbReference type="NCBI Taxonomy" id="159749"/>
    <lineage>
        <taxon>Eukaryota</taxon>
        <taxon>Sar</taxon>
        <taxon>Stramenopiles</taxon>
        <taxon>Ochrophyta</taxon>
        <taxon>Bacillariophyta</taxon>
        <taxon>Coscinodiscophyceae</taxon>
        <taxon>Thalassiosirophycidae</taxon>
        <taxon>Thalassiosirales</taxon>
        <taxon>Thalassiosiraceae</taxon>
        <taxon>Thalassiosira</taxon>
    </lineage>
</organism>
<name>K0T1C8_THAOC</name>
<dbReference type="PANTHER" id="PTHR10772">
    <property type="entry name" value="10 KDA HEAT SHOCK PROTEIN"/>
    <property type="match status" value="1"/>
</dbReference>
<dbReference type="HAMAP" id="MF_00580">
    <property type="entry name" value="CH10"/>
    <property type="match status" value="1"/>
</dbReference>
<dbReference type="OrthoDB" id="184876at2759"/>
<evidence type="ECO:0000256" key="1">
    <source>
        <dbReference type="ARBA" id="ARBA00006975"/>
    </source>
</evidence>
<evidence type="ECO:0000256" key="6">
    <source>
        <dbReference type="RuleBase" id="RU003479"/>
    </source>
</evidence>
<dbReference type="GO" id="GO:0051087">
    <property type="term" value="F:protein-folding chaperone binding"/>
    <property type="evidence" value="ECO:0007669"/>
    <property type="project" value="TreeGrafter"/>
</dbReference>
<feature type="chain" id="PRO_5003837528" description="20 kDa chaperonin, chloroplastic" evidence="7">
    <location>
        <begin position="18"/>
        <end position="242"/>
    </location>
</feature>
<protein>
    <recommendedName>
        <fullName evidence="4">20 kDa chaperonin, chloroplastic</fullName>
    </recommendedName>
    <alternativeName>
        <fullName evidence="3">Chaperonin 10</fullName>
    </alternativeName>
    <alternativeName>
        <fullName evidence="5">Protein Cpn21</fullName>
    </alternativeName>
</protein>
<accession>K0T1C8</accession>
<dbReference type="GO" id="GO:0046872">
    <property type="term" value="F:metal ion binding"/>
    <property type="evidence" value="ECO:0007669"/>
    <property type="project" value="TreeGrafter"/>
</dbReference>
<dbReference type="SUPFAM" id="SSF50129">
    <property type="entry name" value="GroES-like"/>
    <property type="match status" value="2"/>
</dbReference>
<keyword evidence="9" id="KW-1185">Reference proteome</keyword>
<dbReference type="CDD" id="cd00320">
    <property type="entry name" value="cpn10"/>
    <property type="match status" value="2"/>
</dbReference>
<gene>
    <name evidence="8" type="ORF">THAOC_15086</name>
</gene>
<dbReference type="Proteomes" id="UP000266841">
    <property type="component" value="Unassembled WGS sequence"/>
</dbReference>
<dbReference type="InterPro" id="IPR020818">
    <property type="entry name" value="Chaperonin_GroES"/>
</dbReference>
<dbReference type="PANTHER" id="PTHR10772:SF63">
    <property type="entry name" value="20 KDA CHAPERONIN, CHLOROPLASTIC"/>
    <property type="match status" value="1"/>
</dbReference>
<reference evidence="8 9" key="1">
    <citation type="journal article" date="2012" name="Genome Biol.">
        <title>Genome and low-iron response of an oceanic diatom adapted to chronic iron limitation.</title>
        <authorList>
            <person name="Lommer M."/>
            <person name="Specht M."/>
            <person name="Roy A.S."/>
            <person name="Kraemer L."/>
            <person name="Andreson R."/>
            <person name="Gutowska M.A."/>
            <person name="Wolf J."/>
            <person name="Bergner S.V."/>
            <person name="Schilhabel M.B."/>
            <person name="Klostermeier U.C."/>
            <person name="Beiko R.G."/>
            <person name="Rosenstiel P."/>
            <person name="Hippler M."/>
            <person name="Laroche J."/>
        </authorList>
    </citation>
    <scope>NUCLEOTIDE SEQUENCE [LARGE SCALE GENOMIC DNA]</scope>
    <source>
        <strain evidence="8 9">CCMP1005</strain>
    </source>
</reference>
<comment type="similarity">
    <text evidence="1 6">Belongs to the GroES chaperonin family.</text>
</comment>
<dbReference type="GO" id="GO:0005739">
    <property type="term" value="C:mitochondrion"/>
    <property type="evidence" value="ECO:0007669"/>
    <property type="project" value="TreeGrafter"/>
</dbReference>
<proteinExistence type="inferred from homology"/>
<keyword evidence="2 6" id="KW-0143">Chaperone</keyword>
<dbReference type="SMART" id="SM00883">
    <property type="entry name" value="Cpn10"/>
    <property type="match status" value="2"/>
</dbReference>
<dbReference type="FunFam" id="2.30.33.40:FF:000001">
    <property type="entry name" value="10 kDa chaperonin"/>
    <property type="match status" value="2"/>
</dbReference>
<dbReference type="eggNOG" id="KOG1641">
    <property type="taxonomic scope" value="Eukaryota"/>
</dbReference>
<evidence type="ECO:0000313" key="9">
    <source>
        <dbReference type="Proteomes" id="UP000266841"/>
    </source>
</evidence>
<evidence type="ECO:0000256" key="4">
    <source>
        <dbReference type="ARBA" id="ARBA00073031"/>
    </source>
</evidence>
<dbReference type="PRINTS" id="PR00297">
    <property type="entry name" value="CHAPERONIN10"/>
</dbReference>
<dbReference type="GO" id="GO:0051082">
    <property type="term" value="F:unfolded protein binding"/>
    <property type="evidence" value="ECO:0007669"/>
    <property type="project" value="TreeGrafter"/>
</dbReference>
<dbReference type="InterPro" id="IPR037124">
    <property type="entry name" value="Chaperonin_GroES_sf"/>
</dbReference>
<dbReference type="AlphaFoldDB" id="K0T1C8"/>
<dbReference type="GO" id="GO:0044183">
    <property type="term" value="F:protein folding chaperone"/>
    <property type="evidence" value="ECO:0007669"/>
    <property type="project" value="InterPro"/>
</dbReference>
<dbReference type="InterPro" id="IPR011032">
    <property type="entry name" value="GroES-like_sf"/>
</dbReference>
<evidence type="ECO:0000256" key="3">
    <source>
        <dbReference type="ARBA" id="ARBA00031971"/>
    </source>
</evidence>
<sequence>MARALLPLVAAAACTQAFVSPETSRSAAAYDVRLNAVLEGREIEGALTPTNNFVLVKIAPIEDETEGGILLTGSAKIKKTEGTVISAGPGKTHQESGLLFPMPVESGDGVVYGKYDGTEVEYDGDKHTLIRDDDILVKFKGDKLTLDTADVISDNVLVKVDDDGEETASGLLIAASAKKGGKPSTGTVVKVGPGRMASNGEIMTVDIGVGDMVKYRDFAGNEVTIEGDEFSVVRMTDILAKF</sequence>
<feature type="signal peptide" evidence="7">
    <location>
        <begin position="1"/>
        <end position="17"/>
    </location>
</feature>
<dbReference type="EMBL" id="AGNL01017525">
    <property type="protein sequence ID" value="EJK64207.1"/>
    <property type="molecule type" value="Genomic_DNA"/>
</dbReference>
<keyword evidence="7" id="KW-0732">Signal</keyword>
<evidence type="ECO:0000313" key="8">
    <source>
        <dbReference type="EMBL" id="EJK64207.1"/>
    </source>
</evidence>
<dbReference type="GO" id="GO:0005524">
    <property type="term" value="F:ATP binding"/>
    <property type="evidence" value="ECO:0007669"/>
    <property type="project" value="InterPro"/>
</dbReference>